<proteinExistence type="predicted"/>
<dbReference type="RefSeq" id="WP_209142547.1">
    <property type="nucleotide sequence ID" value="NZ_JAGHKO010000011.1"/>
</dbReference>
<dbReference type="EMBL" id="JAGHKO010000011">
    <property type="protein sequence ID" value="MBO9204207.1"/>
    <property type="molecule type" value="Genomic_DNA"/>
</dbReference>
<comment type="caution">
    <text evidence="1">The sequence shown here is derived from an EMBL/GenBank/DDBJ whole genome shotgun (WGS) entry which is preliminary data.</text>
</comment>
<evidence type="ECO:0000313" key="1">
    <source>
        <dbReference type="EMBL" id="MBO9204207.1"/>
    </source>
</evidence>
<protein>
    <submittedName>
        <fullName evidence="1">Uncharacterized protein</fullName>
    </submittedName>
</protein>
<evidence type="ECO:0000313" key="2">
    <source>
        <dbReference type="Proteomes" id="UP000677244"/>
    </source>
</evidence>
<keyword evidence="2" id="KW-1185">Reference proteome</keyword>
<dbReference type="Proteomes" id="UP000677244">
    <property type="component" value="Unassembled WGS sequence"/>
</dbReference>
<sequence length="126" mass="14388">MQEQIKAPKFFLDIVNQVFEIEKKIAQIQEPHSIQRNINKLKEILENDLGNQTGGEPQGFIYYNPLGEDYNETRTDCEASIAGTSTENLKIIEVIKPIIRYRKGGMNIIVQKAIVVVESKKQTKPQ</sequence>
<accession>A0ABS3Z395</accession>
<reference evidence="1 2" key="1">
    <citation type="submission" date="2021-03" db="EMBL/GenBank/DDBJ databases">
        <title>Assistant Professor.</title>
        <authorList>
            <person name="Huq M.A."/>
        </authorList>
    </citation>
    <scope>NUCLEOTIDE SEQUENCE [LARGE SCALE GENOMIC DNA]</scope>
    <source>
        <strain evidence="1 2">MAH-29</strain>
    </source>
</reference>
<name>A0ABS3Z395_9BACT</name>
<gene>
    <name evidence="1" type="ORF">J7I42_28225</name>
</gene>
<organism evidence="1 2">
    <name type="scientific">Niastella soli</name>
    <dbReference type="NCBI Taxonomy" id="2821487"/>
    <lineage>
        <taxon>Bacteria</taxon>
        <taxon>Pseudomonadati</taxon>
        <taxon>Bacteroidota</taxon>
        <taxon>Chitinophagia</taxon>
        <taxon>Chitinophagales</taxon>
        <taxon>Chitinophagaceae</taxon>
        <taxon>Niastella</taxon>
    </lineage>
</organism>